<accession>A0A4R5QHN6</accession>
<feature type="signal peptide" evidence="2">
    <location>
        <begin position="1"/>
        <end position="21"/>
    </location>
</feature>
<feature type="compositionally biased region" description="Basic and acidic residues" evidence="1">
    <location>
        <begin position="70"/>
        <end position="79"/>
    </location>
</feature>
<feature type="region of interest" description="Disordered" evidence="1">
    <location>
        <begin position="44"/>
        <end position="79"/>
    </location>
</feature>
<feature type="compositionally biased region" description="Low complexity" evidence="1">
    <location>
        <begin position="44"/>
        <end position="54"/>
    </location>
</feature>
<name>A0A4R5QHN6_9PROT</name>
<dbReference type="Proteomes" id="UP000295096">
    <property type="component" value="Unassembled WGS sequence"/>
</dbReference>
<evidence type="ECO:0000256" key="1">
    <source>
        <dbReference type="SAM" id="MobiDB-lite"/>
    </source>
</evidence>
<keyword evidence="2" id="KW-0732">Signal</keyword>
<evidence type="ECO:0000313" key="4">
    <source>
        <dbReference type="Proteomes" id="UP000295096"/>
    </source>
</evidence>
<keyword evidence="4" id="KW-1185">Reference proteome</keyword>
<protein>
    <submittedName>
        <fullName evidence="3">Uncharacterized protein</fullName>
    </submittedName>
</protein>
<reference evidence="3 4" key="1">
    <citation type="journal article" date="2016" name="J. Microbiol.">
        <title>Dankookia rubra gen. nov., sp. nov., an alphaproteobacterium isolated from sediment of a shallow stream.</title>
        <authorList>
            <person name="Kim W.H."/>
            <person name="Kim D.H."/>
            <person name="Kang K."/>
            <person name="Ahn T.Y."/>
        </authorList>
    </citation>
    <scope>NUCLEOTIDE SEQUENCE [LARGE SCALE GENOMIC DNA]</scope>
    <source>
        <strain evidence="3 4">JCM30602</strain>
    </source>
</reference>
<dbReference type="AlphaFoldDB" id="A0A4R5QHN6"/>
<feature type="chain" id="PRO_5020717365" evidence="2">
    <location>
        <begin position="22"/>
        <end position="79"/>
    </location>
</feature>
<organism evidence="3 4">
    <name type="scientific">Dankookia rubra</name>
    <dbReference type="NCBI Taxonomy" id="1442381"/>
    <lineage>
        <taxon>Bacteria</taxon>
        <taxon>Pseudomonadati</taxon>
        <taxon>Pseudomonadota</taxon>
        <taxon>Alphaproteobacteria</taxon>
        <taxon>Acetobacterales</taxon>
        <taxon>Roseomonadaceae</taxon>
        <taxon>Dankookia</taxon>
    </lineage>
</organism>
<gene>
    <name evidence="3" type="ORF">E2C06_12810</name>
</gene>
<proteinExistence type="predicted"/>
<evidence type="ECO:0000313" key="3">
    <source>
        <dbReference type="EMBL" id="TDH62259.1"/>
    </source>
</evidence>
<evidence type="ECO:0000256" key="2">
    <source>
        <dbReference type="SAM" id="SignalP"/>
    </source>
</evidence>
<sequence length="79" mass="8384">MPRNLLVAALVWGLAAAPAFAQGQPAATPDPVRTLEQNQRAYVAPRAAAQQATPAKERPVAATLPTVSGRRVELADRDR</sequence>
<comment type="caution">
    <text evidence="3">The sequence shown here is derived from an EMBL/GenBank/DDBJ whole genome shotgun (WGS) entry which is preliminary data.</text>
</comment>
<dbReference type="RefSeq" id="WP_133288995.1">
    <property type="nucleotide sequence ID" value="NZ_SMSJ01000013.1"/>
</dbReference>
<dbReference type="EMBL" id="SMSJ01000013">
    <property type="protein sequence ID" value="TDH62259.1"/>
    <property type="molecule type" value="Genomic_DNA"/>
</dbReference>